<sequence length="184" mass="20744">MSFSPASRAQVLLSHREAPEEQERENLDSRNSREAPFWKFIRRGDDRNVMSGCMYAFACKYVSLCLCFFVDLGVCVARLDICRSVSSQLASPAVAFLRRCLHPFAAAALRKPYSLALLLETGNRLEALRPAPRLSEETEHFVTEPRDSVGGGLTADGSERKGTAFEKKKQRRRRDNRLSYLVLG</sequence>
<evidence type="ECO:0000256" key="1">
    <source>
        <dbReference type="SAM" id="MobiDB-lite"/>
    </source>
</evidence>
<accession>A0A086L7M0</accession>
<name>A0A086L7M0_TOXGO</name>
<reference evidence="2 3" key="1">
    <citation type="submission" date="2014-07" db="EMBL/GenBank/DDBJ databases">
        <authorList>
            <person name="Sibley D."/>
            <person name="Venepally P."/>
            <person name="Karamycheva S."/>
            <person name="Hadjithomas M."/>
            <person name="Khan A."/>
            <person name="Brunk B."/>
            <person name="Roos D."/>
            <person name="Caler E."/>
            <person name="Lorenzi H."/>
        </authorList>
    </citation>
    <scope>NUCLEOTIDE SEQUENCE [LARGE SCALE GENOMIC DNA]</scope>
    <source>
        <strain evidence="2 3">FOU</strain>
    </source>
</reference>
<dbReference type="AlphaFoldDB" id="A0A086L7M0"/>
<evidence type="ECO:0000313" key="2">
    <source>
        <dbReference type="EMBL" id="KFG52638.1"/>
    </source>
</evidence>
<feature type="compositionally biased region" description="Basic and acidic residues" evidence="1">
    <location>
        <begin position="136"/>
        <end position="147"/>
    </location>
</feature>
<feature type="region of interest" description="Disordered" evidence="1">
    <location>
        <begin position="1"/>
        <end position="30"/>
    </location>
</feature>
<organism evidence="2 3">
    <name type="scientific">Toxoplasma gondii FOU</name>
    <dbReference type="NCBI Taxonomy" id="943167"/>
    <lineage>
        <taxon>Eukaryota</taxon>
        <taxon>Sar</taxon>
        <taxon>Alveolata</taxon>
        <taxon>Apicomplexa</taxon>
        <taxon>Conoidasida</taxon>
        <taxon>Coccidia</taxon>
        <taxon>Eucoccidiorida</taxon>
        <taxon>Eimeriorina</taxon>
        <taxon>Sarcocystidae</taxon>
        <taxon>Toxoplasma</taxon>
    </lineage>
</organism>
<dbReference type="VEuPathDB" id="ToxoDB:TGFOU_262870"/>
<proteinExistence type="predicted"/>
<feature type="region of interest" description="Disordered" evidence="1">
    <location>
        <begin position="136"/>
        <end position="176"/>
    </location>
</feature>
<feature type="compositionally biased region" description="Basic and acidic residues" evidence="1">
    <location>
        <begin position="157"/>
        <end position="167"/>
    </location>
</feature>
<evidence type="ECO:0000313" key="3">
    <source>
        <dbReference type="Proteomes" id="UP000028838"/>
    </source>
</evidence>
<comment type="caution">
    <text evidence="2">The sequence shown here is derived from an EMBL/GenBank/DDBJ whole genome shotgun (WGS) entry which is preliminary data.</text>
</comment>
<feature type="compositionally biased region" description="Basic and acidic residues" evidence="1">
    <location>
        <begin position="14"/>
        <end position="30"/>
    </location>
</feature>
<dbReference type="EMBL" id="AEYH02001115">
    <property type="protein sequence ID" value="KFG52638.1"/>
    <property type="molecule type" value="Genomic_DNA"/>
</dbReference>
<dbReference type="Proteomes" id="UP000028838">
    <property type="component" value="Unassembled WGS sequence"/>
</dbReference>
<protein>
    <submittedName>
        <fullName evidence="2">Uncharacterized protein</fullName>
    </submittedName>
</protein>
<gene>
    <name evidence="2" type="ORF">TGFOU_262870</name>
</gene>